<dbReference type="Pfam" id="PF17200">
    <property type="entry name" value="sCache_2"/>
    <property type="match status" value="1"/>
</dbReference>
<feature type="domain" description="HAMP" evidence="12">
    <location>
        <begin position="221"/>
        <end position="274"/>
    </location>
</feature>
<dbReference type="InterPro" id="IPR004090">
    <property type="entry name" value="Chemotax_Me-accpt_rcpt"/>
</dbReference>
<evidence type="ECO:0000256" key="8">
    <source>
        <dbReference type="PROSITE-ProRule" id="PRU00284"/>
    </source>
</evidence>
<dbReference type="Pfam" id="PF00672">
    <property type="entry name" value="HAMP"/>
    <property type="match status" value="1"/>
</dbReference>
<evidence type="ECO:0000256" key="10">
    <source>
        <dbReference type="SAM" id="Phobius"/>
    </source>
</evidence>
<dbReference type="RefSeq" id="WP_404316155.1">
    <property type="nucleotide sequence ID" value="NZ_JAUIYO010000003.1"/>
</dbReference>
<dbReference type="SMART" id="SM00304">
    <property type="entry name" value="HAMP"/>
    <property type="match status" value="1"/>
</dbReference>
<organism evidence="13 14">
    <name type="scientific">Bacillus lumedeiriae</name>
    <dbReference type="NCBI Taxonomy" id="3058829"/>
    <lineage>
        <taxon>Bacteria</taxon>
        <taxon>Bacillati</taxon>
        <taxon>Bacillota</taxon>
        <taxon>Bacilli</taxon>
        <taxon>Bacillales</taxon>
        <taxon>Bacillaceae</taxon>
        <taxon>Bacillus</taxon>
    </lineage>
</organism>
<proteinExistence type="inferred from homology"/>
<dbReference type="InterPro" id="IPR003660">
    <property type="entry name" value="HAMP_dom"/>
</dbReference>
<dbReference type="InterPro" id="IPR004089">
    <property type="entry name" value="MCPsignal_dom"/>
</dbReference>
<feature type="coiled-coil region" evidence="9">
    <location>
        <begin position="58"/>
        <end position="89"/>
    </location>
</feature>
<evidence type="ECO:0000313" key="13">
    <source>
        <dbReference type="EMBL" id="MFK2825520.1"/>
    </source>
</evidence>
<feature type="domain" description="Methyl-accepting transducer" evidence="11">
    <location>
        <begin position="293"/>
        <end position="529"/>
    </location>
</feature>
<name>A0ABW8I938_9BACI</name>
<dbReference type="PRINTS" id="PR00260">
    <property type="entry name" value="CHEMTRNSDUCR"/>
</dbReference>
<dbReference type="PROSITE" id="PS50111">
    <property type="entry name" value="CHEMOTAXIS_TRANSDUC_2"/>
    <property type="match status" value="1"/>
</dbReference>
<keyword evidence="3 10" id="KW-0812">Transmembrane</keyword>
<keyword evidence="14" id="KW-1185">Reference proteome</keyword>
<dbReference type="PANTHER" id="PTHR32089:SF114">
    <property type="entry name" value="METHYL-ACCEPTING CHEMOTAXIS PROTEIN MCPB"/>
    <property type="match status" value="1"/>
</dbReference>
<gene>
    <name evidence="13" type="ORF">QYG89_07440</name>
</gene>
<dbReference type="Gene3D" id="3.30.450.20">
    <property type="entry name" value="PAS domain"/>
    <property type="match status" value="1"/>
</dbReference>
<dbReference type="SMART" id="SM00283">
    <property type="entry name" value="MA"/>
    <property type="match status" value="1"/>
</dbReference>
<dbReference type="SMART" id="SM01049">
    <property type="entry name" value="Cache_2"/>
    <property type="match status" value="1"/>
</dbReference>
<sequence length="579" mass="63106">MKHMFLSLRSKLMVLCLCLLVITATVIGAGAYQIAKNQLDESGKEQLKNSTKMVIGMINLLNAEVEAGNMTLEEAQEKLRQELLSEKNSDGKRTMKEQYRVKETGDIWAITEDQITVMDHSSEGADITDLKTEDGIMLGKVLVEAGQKGEYVTYKWMNPNTNKVETKISYAEKDPHWGWIVGSGAYSSEFNSGAANILVLVSIISAIAIAIGVIVISYFSKRLTKPILLISEELKRAADGDFSGKPVDIRTKDEVGGLTKDFNHMKENIKTLISQVNQSTEQLAASSEQLTASAEQTSRATEEITESVQEVADGAEGNTNHLQESAHSLGEVAMGIQNIAASSHAIAATEEKATRQAKHGEELVEETVQQINIIEHSVNESHDVLLLLDQRSNEIGEISKVITAIADQTNLLALNAAIEAARAGEHGKGFAVVADEVRKLAEQSQQSSTQISELIQEIQADMLRSTHSMNQVKKEVQAGLVIVGKTKEDFQEIMNSLQEMGTQVNEMAATAEQISVGTQEVSATVTNITYTSKNTLMYTQNVAAAAEEQLASMEEITASASSLSVLAMELQDQVNRFKL</sequence>
<dbReference type="SUPFAM" id="SSF58104">
    <property type="entry name" value="Methyl-accepting chemotaxis protein (MCP) signaling domain"/>
    <property type="match status" value="1"/>
</dbReference>
<evidence type="ECO:0000259" key="12">
    <source>
        <dbReference type="PROSITE" id="PS50885"/>
    </source>
</evidence>
<protein>
    <submittedName>
        <fullName evidence="13">Methyl-accepting chemotaxis protein</fullName>
    </submittedName>
</protein>
<evidence type="ECO:0000259" key="11">
    <source>
        <dbReference type="PROSITE" id="PS50111"/>
    </source>
</evidence>
<reference evidence="13 14" key="1">
    <citation type="submission" date="2023-07" db="EMBL/GenBank/DDBJ databases">
        <title>Bacillus lucianemedeirus sp. nov, a new species isolated from an immunobiological production facility.</title>
        <authorList>
            <person name="Costa L.V."/>
            <person name="Miranda R.V.S.L."/>
            <person name="Brandao M.L.L."/>
            <person name="Reis C.M.F."/>
            <person name="Frazao A.M."/>
            <person name="Cruz F.V."/>
            <person name="Baio P.V.P."/>
            <person name="Veras J.F.C."/>
            <person name="Ramos J.N."/>
            <person name="Vieira V."/>
        </authorList>
    </citation>
    <scope>NUCLEOTIDE SEQUENCE [LARGE SCALE GENOMIC DNA]</scope>
    <source>
        <strain evidence="13 14">B190/17</strain>
    </source>
</reference>
<dbReference type="PROSITE" id="PS50885">
    <property type="entry name" value="HAMP"/>
    <property type="match status" value="1"/>
</dbReference>
<dbReference type="InterPro" id="IPR033480">
    <property type="entry name" value="sCache_2"/>
</dbReference>
<dbReference type="EMBL" id="JAUIYO010000003">
    <property type="protein sequence ID" value="MFK2825520.1"/>
    <property type="molecule type" value="Genomic_DNA"/>
</dbReference>
<dbReference type="CDD" id="cd06225">
    <property type="entry name" value="HAMP"/>
    <property type="match status" value="1"/>
</dbReference>
<evidence type="ECO:0000256" key="4">
    <source>
        <dbReference type="ARBA" id="ARBA00022989"/>
    </source>
</evidence>
<evidence type="ECO:0000313" key="14">
    <source>
        <dbReference type="Proteomes" id="UP001619911"/>
    </source>
</evidence>
<accession>A0ABW8I938</accession>
<keyword evidence="2" id="KW-1003">Cell membrane</keyword>
<comment type="caution">
    <text evidence="13">The sequence shown here is derived from an EMBL/GenBank/DDBJ whole genome shotgun (WGS) entry which is preliminary data.</text>
</comment>
<dbReference type="PANTHER" id="PTHR32089">
    <property type="entry name" value="METHYL-ACCEPTING CHEMOTAXIS PROTEIN MCPB"/>
    <property type="match status" value="1"/>
</dbReference>
<keyword evidence="4 10" id="KW-1133">Transmembrane helix</keyword>
<comment type="similarity">
    <text evidence="7">Belongs to the methyl-accepting chemotaxis (MCP) protein family.</text>
</comment>
<keyword evidence="6 8" id="KW-0807">Transducer</keyword>
<keyword evidence="5 10" id="KW-0472">Membrane</keyword>
<evidence type="ECO:0000256" key="1">
    <source>
        <dbReference type="ARBA" id="ARBA00004651"/>
    </source>
</evidence>
<evidence type="ECO:0000256" key="9">
    <source>
        <dbReference type="SAM" id="Coils"/>
    </source>
</evidence>
<evidence type="ECO:0000256" key="7">
    <source>
        <dbReference type="ARBA" id="ARBA00029447"/>
    </source>
</evidence>
<comment type="subcellular location">
    <subcellularLocation>
        <location evidence="1">Cell membrane</location>
        <topology evidence="1">Multi-pass membrane protein</topology>
    </subcellularLocation>
</comment>
<feature type="transmembrane region" description="Helical" evidence="10">
    <location>
        <begin position="197"/>
        <end position="219"/>
    </location>
</feature>
<dbReference type="Gene3D" id="1.10.287.950">
    <property type="entry name" value="Methyl-accepting chemotaxis protein"/>
    <property type="match status" value="1"/>
</dbReference>
<keyword evidence="9" id="KW-0175">Coiled coil</keyword>
<evidence type="ECO:0000256" key="3">
    <source>
        <dbReference type="ARBA" id="ARBA00022692"/>
    </source>
</evidence>
<evidence type="ECO:0000256" key="5">
    <source>
        <dbReference type="ARBA" id="ARBA00023136"/>
    </source>
</evidence>
<dbReference type="CDD" id="cd11386">
    <property type="entry name" value="MCP_signal"/>
    <property type="match status" value="1"/>
</dbReference>
<evidence type="ECO:0000256" key="6">
    <source>
        <dbReference type="ARBA" id="ARBA00023224"/>
    </source>
</evidence>
<dbReference type="Pfam" id="PF00015">
    <property type="entry name" value="MCPsignal"/>
    <property type="match status" value="1"/>
</dbReference>
<evidence type="ECO:0000256" key="2">
    <source>
        <dbReference type="ARBA" id="ARBA00022475"/>
    </source>
</evidence>
<dbReference type="Proteomes" id="UP001619911">
    <property type="component" value="Unassembled WGS sequence"/>
</dbReference>